<name>A0AAD0HW15_9FUSO</name>
<proteinExistence type="predicted"/>
<dbReference type="KEGG" id="fpei:C4N17_10600"/>
<dbReference type="RefSeq" id="WP_008793879.1">
    <property type="nucleotide sequence ID" value="NZ_CABKNO010000005.1"/>
</dbReference>
<dbReference type="AlphaFoldDB" id="A0AAD0HW15"/>
<gene>
    <name evidence="1" type="ORF">C4N17_10600</name>
</gene>
<dbReference type="EMBL" id="CP028108">
    <property type="protein sequence ID" value="AVQ26051.1"/>
    <property type="molecule type" value="Genomic_DNA"/>
</dbReference>
<accession>A0AAD0HW15</accession>
<evidence type="ECO:0000313" key="1">
    <source>
        <dbReference type="EMBL" id="AVQ26051.1"/>
    </source>
</evidence>
<protein>
    <submittedName>
        <fullName evidence="1">Uncharacterized protein</fullName>
    </submittedName>
</protein>
<evidence type="ECO:0000313" key="2">
    <source>
        <dbReference type="Proteomes" id="UP000241472"/>
    </source>
</evidence>
<dbReference type="Proteomes" id="UP000241472">
    <property type="component" value="Chromosome"/>
</dbReference>
<sequence length="98" mass="11955">MRIHKKIKVDLEKIKDVLKHDDLIERALALIEDYNTYESTDIEFTFSWNLNKCREWGYDYGGDVEYFDKFFVETLGMKESVKRAWDNKTAQKYYFYED</sequence>
<reference evidence="1 2" key="1">
    <citation type="submission" date="2018-03" db="EMBL/GenBank/DDBJ databases">
        <title>Complete Fusobacterium genomes using hybrid Minion sequencing.</title>
        <authorList>
            <person name="Slade D.J."/>
            <person name="Lahmers K."/>
        </authorList>
    </citation>
    <scope>NUCLEOTIDE SEQUENCE [LARGE SCALE GENOMIC DNA]</scope>
    <source>
        <strain evidence="1 2">2_1_31</strain>
    </source>
</reference>
<organism evidence="1 2">
    <name type="scientific">Fusobacterium periodonticum</name>
    <dbReference type="NCBI Taxonomy" id="860"/>
    <lineage>
        <taxon>Bacteria</taxon>
        <taxon>Fusobacteriati</taxon>
        <taxon>Fusobacteriota</taxon>
        <taxon>Fusobacteriia</taxon>
        <taxon>Fusobacteriales</taxon>
        <taxon>Fusobacteriaceae</taxon>
        <taxon>Fusobacterium</taxon>
    </lineage>
</organism>